<dbReference type="InterPro" id="IPR003594">
    <property type="entry name" value="HATPase_dom"/>
</dbReference>
<comment type="catalytic activity">
    <reaction evidence="1">
        <text>ATP + protein L-histidine = ADP + protein N-phospho-L-histidine.</text>
        <dbReference type="EC" id="2.7.13.3"/>
    </reaction>
</comment>
<name>A0AAE3MFG3_9BACT</name>
<gene>
    <name evidence="11" type="ORF">OM074_13320</name>
</gene>
<evidence type="ECO:0000256" key="2">
    <source>
        <dbReference type="ARBA" id="ARBA00012438"/>
    </source>
</evidence>
<feature type="transmembrane region" description="Helical" evidence="9">
    <location>
        <begin position="32"/>
        <end position="50"/>
    </location>
</feature>
<keyword evidence="3" id="KW-0597">Phosphoprotein</keyword>
<dbReference type="EMBL" id="JAPDPI010000026">
    <property type="protein sequence ID" value="MCW3806610.1"/>
    <property type="molecule type" value="Genomic_DNA"/>
</dbReference>
<feature type="transmembrane region" description="Helical" evidence="9">
    <location>
        <begin position="65"/>
        <end position="86"/>
    </location>
</feature>
<dbReference type="Pfam" id="PF02518">
    <property type="entry name" value="HATPase_c"/>
    <property type="match status" value="1"/>
</dbReference>
<keyword evidence="4" id="KW-0808">Transferase</keyword>
<keyword evidence="6 11" id="KW-0418">Kinase</keyword>
<evidence type="ECO:0000256" key="7">
    <source>
        <dbReference type="ARBA" id="ARBA00022840"/>
    </source>
</evidence>
<dbReference type="PANTHER" id="PTHR24421:SF10">
    <property type="entry name" value="NITRATE_NITRITE SENSOR PROTEIN NARQ"/>
    <property type="match status" value="1"/>
</dbReference>
<evidence type="ECO:0000256" key="3">
    <source>
        <dbReference type="ARBA" id="ARBA00022553"/>
    </source>
</evidence>
<evidence type="ECO:0000256" key="1">
    <source>
        <dbReference type="ARBA" id="ARBA00000085"/>
    </source>
</evidence>
<keyword evidence="12" id="KW-1185">Reference proteome</keyword>
<evidence type="ECO:0000313" key="11">
    <source>
        <dbReference type="EMBL" id="MCW3806610.1"/>
    </source>
</evidence>
<sequence>MILQVSIIISVILQFAAFVIAIKLISKTKFNIAWISISVGFLLMALRRLNDLYTLIYLKDNSMQAYIGSWIAVVISITMFIASFYIRKIFDLINKLSEFRKQNEAKVITAIISTEEKERKHFAKELHDGLGPVLSSAKMSISAIEKSNLEERNKIILGKTEMAIDSAIATTKEISYYLNPHILEFYGLEKGIKNFIRNVVVNNQVSITIDTNLNGLRLLNNIEVILYRISCELINNTLKHASATNANVKIMVKGCDLIFAYEDNGVGFDMDAVLDKGMGLTNIHSRVQALNGKIEIKSSKGKGVCVLIEFKIK</sequence>
<evidence type="ECO:0000256" key="9">
    <source>
        <dbReference type="SAM" id="Phobius"/>
    </source>
</evidence>
<keyword evidence="5" id="KW-0547">Nucleotide-binding</keyword>
<comment type="caution">
    <text evidence="11">The sequence shown here is derived from an EMBL/GenBank/DDBJ whole genome shotgun (WGS) entry which is preliminary data.</text>
</comment>
<evidence type="ECO:0000256" key="5">
    <source>
        <dbReference type="ARBA" id="ARBA00022741"/>
    </source>
</evidence>
<dbReference type="Pfam" id="PF07730">
    <property type="entry name" value="HisKA_3"/>
    <property type="match status" value="1"/>
</dbReference>
<dbReference type="InterPro" id="IPR036890">
    <property type="entry name" value="HATPase_C_sf"/>
</dbReference>
<feature type="transmembrane region" description="Helical" evidence="9">
    <location>
        <begin position="6"/>
        <end position="25"/>
    </location>
</feature>
<dbReference type="Gene3D" id="1.20.5.1930">
    <property type="match status" value="1"/>
</dbReference>
<proteinExistence type="predicted"/>
<keyword evidence="9" id="KW-1133">Transmembrane helix</keyword>
<dbReference type="SUPFAM" id="SSF55874">
    <property type="entry name" value="ATPase domain of HSP90 chaperone/DNA topoisomerase II/histidine kinase"/>
    <property type="match status" value="1"/>
</dbReference>
<dbReference type="PROSITE" id="PS50109">
    <property type="entry name" value="HIS_KIN"/>
    <property type="match status" value="1"/>
</dbReference>
<keyword evidence="9" id="KW-0472">Membrane</keyword>
<dbReference type="GO" id="GO:0005524">
    <property type="term" value="F:ATP binding"/>
    <property type="evidence" value="ECO:0007669"/>
    <property type="project" value="UniProtKB-KW"/>
</dbReference>
<dbReference type="InterPro" id="IPR011712">
    <property type="entry name" value="Sig_transdc_His_kin_sub3_dim/P"/>
</dbReference>
<dbReference type="EC" id="2.7.13.3" evidence="2"/>
<dbReference type="InterPro" id="IPR005467">
    <property type="entry name" value="His_kinase_dom"/>
</dbReference>
<protein>
    <recommendedName>
        <fullName evidence="2">histidine kinase</fullName>
        <ecNumber evidence="2">2.7.13.3</ecNumber>
    </recommendedName>
</protein>
<evidence type="ECO:0000256" key="6">
    <source>
        <dbReference type="ARBA" id="ARBA00022777"/>
    </source>
</evidence>
<evidence type="ECO:0000259" key="10">
    <source>
        <dbReference type="PROSITE" id="PS50109"/>
    </source>
</evidence>
<feature type="domain" description="Histidine kinase" evidence="10">
    <location>
        <begin position="121"/>
        <end position="313"/>
    </location>
</feature>
<dbReference type="GO" id="GO:0000155">
    <property type="term" value="F:phosphorelay sensor kinase activity"/>
    <property type="evidence" value="ECO:0007669"/>
    <property type="project" value="InterPro"/>
</dbReference>
<dbReference type="RefSeq" id="WP_301200204.1">
    <property type="nucleotide sequence ID" value="NZ_JAPDPI010000026.1"/>
</dbReference>
<dbReference type="InterPro" id="IPR050482">
    <property type="entry name" value="Sensor_HK_TwoCompSys"/>
</dbReference>
<reference evidence="11" key="1">
    <citation type="submission" date="2022-10" db="EMBL/GenBank/DDBJ databases">
        <authorList>
            <person name="Yu W.X."/>
        </authorList>
    </citation>
    <scope>NUCLEOTIDE SEQUENCE</scope>
    <source>
        <strain evidence="11">D04</strain>
    </source>
</reference>
<dbReference type="Proteomes" id="UP001207408">
    <property type="component" value="Unassembled WGS sequence"/>
</dbReference>
<dbReference type="Gene3D" id="3.30.565.10">
    <property type="entry name" value="Histidine kinase-like ATPase, C-terminal domain"/>
    <property type="match status" value="1"/>
</dbReference>
<keyword evidence="9" id="KW-0812">Transmembrane</keyword>
<evidence type="ECO:0000256" key="8">
    <source>
        <dbReference type="ARBA" id="ARBA00023012"/>
    </source>
</evidence>
<dbReference type="GO" id="GO:0016020">
    <property type="term" value="C:membrane"/>
    <property type="evidence" value="ECO:0007669"/>
    <property type="project" value="InterPro"/>
</dbReference>
<keyword evidence="7" id="KW-0067">ATP-binding</keyword>
<dbReference type="PANTHER" id="PTHR24421">
    <property type="entry name" value="NITRATE/NITRITE SENSOR PROTEIN NARX-RELATED"/>
    <property type="match status" value="1"/>
</dbReference>
<dbReference type="CDD" id="cd16917">
    <property type="entry name" value="HATPase_UhpB-NarQ-NarX-like"/>
    <property type="match status" value="1"/>
</dbReference>
<dbReference type="AlphaFoldDB" id="A0AAE3MFG3"/>
<accession>A0AAE3MFG3</accession>
<evidence type="ECO:0000256" key="4">
    <source>
        <dbReference type="ARBA" id="ARBA00022679"/>
    </source>
</evidence>
<organism evidence="11 12">
    <name type="scientific">Plebeiibacterium marinum</name>
    <dbReference type="NCBI Taxonomy" id="2992111"/>
    <lineage>
        <taxon>Bacteria</taxon>
        <taxon>Pseudomonadati</taxon>
        <taxon>Bacteroidota</taxon>
        <taxon>Bacteroidia</taxon>
        <taxon>Marinilabiliales</taxon>
        <taxon>Marinilabiliaceae</taxon>
        <taxon>Plebeiibacterium</taxon>
    </lineage>
</organism>
<dbReference type="GO" id="GO:0046983">
    <property type="term" value="F:protein dimerization activity"/>
    <property type="evidence" value="ECO:0007669"/>
    <property type="project" value="InterPro"/>
</dbReference>
<evidence type="ECO:0000313" key="12">
    <source>
        <dbReference type="Proteomes" id="UP001207408"/>
    </source>
</evidence>
<keyword evidence="8" id="KW-0902">Two-component regulatory system</keyword>